<dbReference type="GO" id="GO:0004553">
    <property type="term" value="F:hydrolase activity, hydrolyzing O-glycosyl compounds"/>
    <property type="evidence" value="ECO:0007669"/>
    <property type="project" value="TreeGrafter"/>
</dbReference>
<proteinExistence type="predicted"/>
<dbReference type="GO" id="GO:0030246">
    <property type="term" value="F:carbohydrate binding"/>
    <property type="evidence" value="ECO:0007669"/>
    <property type="project" value="InterPro"/>
</dbReference>
<dbReference type="STRING" id="29421.B2M20_17770"/>
<dbReference type="SUPFAM" id="SSF74650">
    <property type="entry name" value="Galactose mutarotase-like"/>
    <property type="match status" value="1"/>
</dbReference>
<accession>A0A1V4HU29</accession>
<dbReference type="Gene3D" id="2.70.98.40">
    <property type="entry name" value="Glycoside hydrolase, family 65, N-terminal domain"/>
    <property type="match status" value="1"/>
</dbReference>
<dbReference type="AlphaFoldDB" id="A0A1V4HU29"/>
<organism evidence="3 4">
    <name type="scientific">Nitrobacter vulgaris</name>
    <dbReference type="NCBI Taxonomy" id="29421"/>
    <lineage>
        <taxon>Bacteria</taxon>
        <taxon>Pseudomonadati</taxon>
        <taxon>Pseudomonadota</taxon>
        <taxon>Alphaproteobacteria</taxon>
        <taxon>Hyphomicrobiales</taxon>
        <taxon>Nitrobacteraceae</taxon>
        <taxon>Nitrobacter</taxon>
    </lineage>
</organism>
<dbReference type="InterPro" id="IPR005196">
    <property type="entry name" value="Glyco_hydro_65_N"/>
</dbReference>
<dbReference type="PANTHER" id="PTHR11051">
    <property type="entry name" value="GLYCOSYL HYDROLASE-RELATED"/>
    <property type="match status" value="1"/>
</dbReference>
<evidence type="ECO:0000313" key="4">
    <source>
        <dbReference type="Proteomes" id="UP000189940"/>
    </source>
</evidence>
<dbReference type="GO" id="GO:0005975">
    <property type="term" value="P:carbohydrate metabolic process"/>
    <property type="evidence" value="ECO:0007669"/>
    <property type="project" value="InterPro"/>
</dbReference>
<name>A0A1V4HU29_NITVU</name>
<keyword evidence="4" id="KW-1185">Reference proteome</keyword>
<dbReference type="InterPro" id="IPR037018">
    <property type="entry name" value="GH65_N"/>
</dbReference>
<dbReference type="PANTHER" id="PTHR11051:SF8">
    <property type="entry name" value="PROTEIN-GLUCOSYLGALACTOSYLHYDROXYLYSINE GLUCOSIDASE"/>
    <property type="match status" value="1"/>
</dbReference>
<comment type="caution">
    <text evidence="3">The sequence shown here is derived from an EMBL/GenBank/DDBJ whole genome shotgun (WGS) entry which is preliminary data.</text>
</comment>
<dbReference type="InterPro" id="IPR011013">
    <property type="entry name" value="Gal_mutarotase_sf_dom"/>
</dbReference>
<evidence type="ECO:0000256" key="1">
    <source>
        <dbReference type="SAM" id="MobiDB-lite"/>
    </source>
</evidence>
<feature type="region of interest" description="Disordered" evidence="1">
    <location>
        <begin position="218"/>
        <end position="238"/>
    </location>
</feature>
<evidence type="ECO:0000259" key="2">
    <source>
        <dbReference type="Pfam" id="PF03636"/>
    </source>
</evidence>
<feature type="compositionally biased region" description="Basic and acidic residues" evidence="1">
    <location>
        <begin position="218"/>
        <end position="230"/>
    </location>
</feature>
<sequence length="314" mass="35289">MGAGGVFCGRSLDRGRQRLKVPAEPKMNVCAMRHEKTARSLNGRPSHDYPADEWNVVEKAFHPELRAQLETMLAFGNGYLGIRGCPEEGGPNSENGTFINGFYETWPIIYGEEAYGFARTGQTICNVTDCKVIKLFVDDEPFWLPHAHLLNYDRRLNMKTGTLDREIVWETPSGKQVSFISRRLVSFVNRHVAAISYRVTILNAQAFVVISSEMTADERGTRSREDDPRLAKAHPGRVLHQRSTYSKDRRIVLCHSTERSRFVLACATDHAIESACPYSYKVAHNGDSGQVAFTIEARPGCSIQLTKFMAYHAS</sequence>
<dbReference type="Proteomes" id="UP000189940">
    <property type="component" value="Unassembled WGS sequence"/>
</dbReference>
<reference evidence="3 4" key="1">
    <citation type="submission" date="2017-02" db="EMBL/GenBank/DDBJ databases">
        <title>Genome sequence of the nitrite-oxidizing bacterium Nitrobacter vulgaris strain Ab1.</title>
        <authorList>
            <person name="Mellbye B.L."/>
            <person name="Davis E.W."/>
            <person name="Spieck E."/>
            <person name="Chang J.H."/>
            <person name="Bottomley P.J."/>
            <person name="Sayavedra-Soto L.A."/>
        </authorList>
    </citation>
    <scope>NUCLEOTIDE SEQUENCE [LARGE SCALE GENOMIC DNA]</scope>
    <source>
        <strain evidence="3 4">Ab1</strain>
    </source>
</reference>
<feature type="domain" description="Glycoside hydrolase family 65 N-terminal" evidence="2">
    <location>
        <begin position="58"/>
        <end position="314"/>
    </location>
</feature>
<protein>
    <recommendedName>
        <fullName evidence="2">Glycoside hydrolase family 65 N-terminal domain-containing protein</fullName>
    </recommendedName>
</protein>
<evidence type="ECO:0000313" key="3">
    <source>
        <dbReference type="EMBL" id="OPH81424.1"/>
    </source>
</evidence>
<gene>
    <name evidence="3" type="ORF">B2M20_17770</name>
</gene>
<dbReference type="Pfam" id="PF03636">
    <property type="entry name" value="Glyco_hydro_65N"/>
    <property type="match status" value="1"/>
</dbReference>
<dbReference type="EMBL" id="MWPQ01000068">
    <property type="protein sequence ID" value="OPH81424.1"/>
    <property type="molecule type" value="Genomic_DNA"/>
</dbReference>